<protein>
    <submittedName>
        <fullName evidence="2">Uncharacterized protein</fullName>
    </submittedName>
</protein>
<feature type="region of interest" description="Disordered" evidence="1">
    <location>
        <begin position="1"/>
        <end position="29"/>
    </location>
</feature>
<organism evidence="2 3">
    <name type="scientific">Eumeta variegata</name>
    <name type="common">Bagworm moth</name>
    <name type="synonym">Eumeta japonica</name>
    <dbReference type="NCBI Taxonomy" id="151549"/>
    <lineage>
        <taxon>Eukaryota</taxon>
        <taxon>Metazoa</taxon>
        <taxon>Ecdysozoa</taxon>
        <taxon>Arthropoda</taxon>
        <taxon>Hexapoda</taxon>
        <taxon>Insecta</taxon>
        <taxon>Pterygota</taxon>
        <taxon>Neoptera</taxon>
        <taxon>Endopterygota</taxon>
        <taxon>Lepidoptera</taxon>
        <taxon>Glossata</taxon>
        <taxon>Ditrysia</taxon>
        <taxon>Tineoidea</taxon>
        <taxon>Psychidae</taxon>
        <taxon>Oiketicinae</taxon>
        <taxon>Eumeta</taxon>
    </lineage>
</organism>
<name>A0A4C1UNZ6_EUMVA</name>
<reference evidence="2 3" key="1">
    <citation type="journal article" date="2019" name="Commun. Biol.">
        <title>The bagworm genome reveals a unique fibroin gene that provides high tensile strength.</title>
        <authorList>
            <person name="Kono N."/>
            <person name="Nakamura H."/>
            <person name="Ohtoshi R."/>
            <person name="Tomita M."/>
            <person name="Numata K."/>
            <person name="Arakawa K."/>
        </authorList>
    </citation>
    <scope>NUCLEOTIDE SEQUENCE [LARGE SCALE GENOMIC DNA]</scope>
</reference>
<dbReference type="Proteomes" id="UP000299102">
    <property type="component" value="Unassembled WGS sequence"/>
</dbReference>
<accession>A0A4C1UNZ6</accession>
<evidence type="ECO:0000313" key="3">
    <source>
        <dbReference type="Proteomes" id="UP000299102"/>
    </source>
</evidence>
<proteinExistence type="predicted"/>
<dbReference type="EMBL" id="BGZK01000197">
    <property type="protein sequence ID" value="GBP27696.1"/>
    <property type="molecule type" value="Genomic_DNA"/>
</dbReference>
<gene>
    <name evidence="2" type="ORF">EVAR_12742_1</name>
</gene>
<comment type="caution">
    <text evidence="2">The sequence shown here is derived from an EMBL/GenBank/DDBJ whole genome shotgun (WGS) entry which is preliminary data.</text>
</comment>
<evidence type="ECO:0000313" key="2">
    <source>
        <dbReference type="EMBL" id="GBP27696.1"/>
    </source>
</evidence>
<keyword evidence="3" id="KW-1185">Reference proteome</keyword>
<evidence type="ECO:0000256" key="1">
    <source>
        <dbReference type="SAM" id="MobiDB-lite"/>
    </source>
</evidence>
<dbReference type="AlphaFoldDB" id="A0A4C1UNZ6"/>
<sequence length="104" mass="11589">MALANDGLIRQKRNGRIKGAEGPRRLASAAARKRVPTHNYAHCVPMSLREFQVCLALPRCSTCHLKALYGPYTSAQRQQELKLTLSFPNFIIIIIAQPSASRND</sequence>